<dbReference type="InterPro" id="IPR024787">
    <property type="entry name" value="EcsC"/>
</dbReference>
<dbReference type="PANTHER" id="PTHR41260">
    <property type="entry name" value="PROTEIN ECSC"/>
    <property type="match status" value="1"/>
</dbReference>
<evidence type="ECO:0008006" key="3">
    <source>
        <dbReference type="Google" id="ProtNLM"/>
    </source>
</evidence>
<sequence>MGVLSFLRTDKTATDDAKKAMKEARTGKDAGALESLVNTFRDIGIDGKATFASAKTVAKRAKRRRSTERAVKKIIASHRRRATVGGFVTGLGGAITLPVMLPANVLEFYVIATRMTAAIASVRGYDINDQEIRTRILAALVGEESGDLLGSIGLGPVAGAASRQVAKRLPQSDVSRITKAIGARAVRRFSLRSARLFGKAIPGAGGVLGAWADRRALKKIAQTAKATFPPLSRKELKAAAKAQKKR</sequence>
<dbReference type="Pfam" id="PF12787">
    <property type="entry name" value="EcsC"/>
    <property type="match status" value="1"/>
</dbReference>
<dbReference type="EMBL" id="JACHWP010000002">
    <property type="protein sequence ID" value="MBB3023025.1"/>
    <property type="molecule type" value="Genomic_DNA"/>
</dbReference>
<gene>
    <name evidence="1" type="ORF">FHX50_001308</name>
</gene>
<comment type="caution">
    <text evidence="1">The sequence shown here is derived from an EMBL/GenBank/DDBJ whole genome shotgun (WGS) entry which is preliminary data.</text>
</comment>
<name>A0A839QTG0_9MICO</name>
<accession>A0A839QTG0</accession>
<dbReference type="PANTHER" id="PTHR41260:SF1">
    <property type="entry name" value="PROTEIN ECSC"/>
    <property type="match status" value="1"/>
</dbReference>
<evidence type="ECO:0000313" key="1">
    <source>
        <dbReference type="EMBL" id="MBB3023025.1"/>
    </source>
</evidence>
<organism evidence="1 2">
    <name type="scientific">Helcobacillus massiliensis</name>
    <dbReference type="NCBI Taxonomy" id="521392"/>
    <lineage>
        <taxon>Bacteria</taxon>
        <taxon>Bacillati</taxon>
        <taxon>Actinomycetota</taxon>
        <taxon>Actinomycetes</taxon>
        <taxon>Micrococcales</taxon>
        <taxon>Dermabacteraceae</taxon>
        <taxon>Helcobacillus</taxon>
    </lineage>
</organism>
<reference evidence="1 2" key="1">
    <citation type="submission" date="2020-08" db="EMBL/GenBank/DDBJ databases">
        <title>Sequencing the genomes of 1000 actinobacteria strains.</title>
        <authorList>
            <person name="Klenk H.-P."/>
        </authorList>
    </citation>
    <scope>NUCLEOTIDE SEQUENCE [LARGE SCALE GENOMIC DNA]</scope>
    <source>
        <strain evidence="1 2">DSM 23040</strain>
    </source>
</reference>
<proteinExistence type="predicted"/>
<dbReference type="AlphaFoldDB" id="A0A839QTG0"/>
<evidence type="ECO:0000313" key="2">
    <source>
        <dbReference type="Proteomes" id="UP000568050"/>
    </source>
</evidence>
<protein>
    <recommendedName>
        <fullName evidence="3">EcsC family protein</fullName>
    </recommendedName>
</protein>
<dbReference type="Proteomes" id="UP000568050">
    <property type="component" value="Unassembled WGS sequence"/>
</dbReference>
<keyword evidence="2" id="KW-1185">Reference proteome</keyword>
<dbReference type="RefSeq" id="WP_183375779.1">
    <property type="nucleotide sequence ID" value="NZ_CBCSFZ010000001.1"/>
</dbReference>